<dbReference type="InterPro" id="IPR036318">
    <property type="entry name" value="FAD-bd_PCMH-like_sf"/>
</dbReference>
<dbReference type="SUPFAM" id="SSF56176">
    <property type="entry name" value="FAD-binding/transporter-associated domain-like"/>
    <property type="match status" value="1"/>
</dbReference>
<keyword evidence="5" id="KW-0560">Oxidoreductase</keyword>
<dbReference type="Proteomes" id="UP000037136">
    <property type="component" value="Unassembled WGS sequence"/>
</dbReference>
<evidence type="ECO:0000259" key="8">
    <source>
        <dbReference type="PROSITE" id="PS51387"/>
    </source>
</evidence>
<accession>A0A2A9PDI1</accession>
<evidence type="ECO:0000256" key="3">
    <source>
        <dbReference type="ARBA" id="ARBA00022630"/>
    </source>
</evidence>
<keyword evidence="3" id="KW-0285">Flavoprotein</keyword>
<proteinExistence type="inferred from homology"/>
<feature type="compositionally biased region" description="Polar residues" evidence="6">
    <location>
        <begin position="519"/>
        <end position="536"/>
    </location>
</feature>
<keyword evidence="7" id="KW-0732">Signal</keyword>
<dbReference type="EMBL" id="LAZP02000212">
    <property type="protein sequence ID" value="PFH59274.1"/>
    <property type="molecule type" value="Genomic_DNA"/>
</dbReference>
<comment type="caution">
    <text evidence="9">The sequence shown here is derived from an EMBL/GenBank/DDBJ whole genome shotgun (WGS) entry which is preliminary data.</text>
</comment>
<dbReference type="GO" id="GO:0016491">
    <property type="term" value="F:oxidoreductase activity"/>
    <property type="evidence" value="ECO:0007669"/>
    <property type="project" value="UniProtKB-KW"/>
</dbReference>
<reference evidence="9 10" key="1">
    <citation type="journal article" date="2015" name="BMC Genomics">
        <title>Gene expression during zombie ant biting behavior reflects the complexity underlying fungal parasitic behavioral manipulation.</title>
        <authorList>
            <person name="de Bekker C."/>
            <person name="Ohm R.A."/>
            <person name="Loreto R.G."/>
            <person name="Sebastian A."/>
            <person name="Albert I."/>
            <person name="Merrow M."/>
            <person name="Brachmann A."/>
            <person name="Hughes D.P."/>
        </authorList>
    </citation>
    <scope>NUCLEOTIDE SEQUENCE [LARGE SCALE GENOMIC DNA]</scope>
    <source>
        <strain evidence="9 10">SC16a</strain>
    </source>
</reference>
<evidence type="ECO:0000313" key="9">
    <source>
        <dbReference type="EMBL" id="PFH59274.1"/>
    </source>
</evidence>
<evidence type="ECO:0000313" key="10">
    <source>
        <dbReference type="Proteomes" id="UP000037136"/>
    </source>
</evidence>
<keyword evidence="10" id="KW-1185">Reference proteome</keyword>
<evidence type="ECO:0000256" key="4">
    <source>
        <dbReference type="ARBA" id="ARBA00022827"/>
    </source>
</evidence>
<reference evidence="9 10" key="2">
    <citation type="journal article" date="2017" name="Sci. Rep.">
        <title>Ant-infecting Ophiocordyceps genomes reveal a high diversity of potential behavioral manipulation genes and a possible major role for enterotoxins.</title>
        <authorList>
            <person name="de Bekker C."/>
            <person name="Ohm R.A."/>
            <person name="Evans H.C."/>
            <person name="Brachmann A."/>
            <person name="Hughes D.P."/>
        </authorList>
    </citation>
    <scope>NUCLEOTIDE SEQUENCE [LARGE SCALE GENOMIC DNA]</scope>
    <source>
        <strain evidence="9 10">SC16a</strain>
    </source>
</reference>
<dbReference type="PANTHER" id="PTHR42973">
    <property type="entry name" value="BINDING OXIDOREDUCTASE, PUTATIVE (AFU_ORTHOLOGUE AFUA_1G17690)-RELATED"/>
    <property type="match status" value="1"/>
</dbReference>
<evidence type="ECO:0000256" key="5">
    <source>
        <dbReference type="ARBA" id="ARBA00023002"/>
    </source>
</evidence>
<dbReference type="Gene3D" id="3.30.465.10">
    <property type="match status" value="1"/>
</dbReference>
<evidence type="ECO:0000256" key="6">
    <source>
        <dbReference type="SAM" id="MobiDB-lite"/>
    </source>
</evidence>
<dbReference type="PROSITE" id="PS51257">
    <property type="entry name" value="PROKAR_LIPOPROTEIN"/>
    <property type="match status" value="1"/>
</dbReference>
<dbReference type="InterPro" id="IPR006094">
    <property type="entry name" value="Oxid_FAD_bind_N"/>
</dbReference>
<gene>
    <name evidence="9" type="ORF">XA68_12590</name>
</gene>
<dbReference type="STRING" id="268505.A0A2A9PDI1"/>
<dbReference type="InterPro" id="IPR050416">
    <property type="entry name" value="FAD-linked_Oxidoreductase"/>
</dbReference>
<name>A0A2A9PDI1_OPHUN</name>
<feature type="region of interest" description="Disordered" evidence="6">
    <location>
        <begin position="516"/>
        <end position="536"/>
    </location>
</feature>
<dbReference type="InterPro" id="IPR016166">
    <property type="entry name" value="FAD-bd_PCMH"/>
</dbReference>
<dbReference type="InterPro" id="IPR016169">
    <property type="entry name" value="FAD-bd_PCMH_sub2"/>
</dbReference>
<feature type="chain" id="PRO_5012360421" description="FAD-binding PCMH-type domain-containing protein" evidence="7">
    <location>
        <begin position="17"/>
        <end position="536"/>
    </location>
</feature>
<dbReference type="AlphaFoldDB" id="A0A2A9PDI1"/>
<comment type="cofactor">
    <cofactor evidence="1">
        <name>FAD</name>
        <dbReference type="ChEBI" id="CHEBI:57692"/>
    </cofactor>
</comment>
<feature type="domain" description="FAD-binding PCMH-type" evidence="8">
    <location>
        <begin position="112"/>
        <end position="295"/>
    </location>
</feature>
<protein>
    <recommendedName>
        <fullName evidence="8">FAD-binding PCMH-type domain-containing protein</fullName>
    </recommendedName>
</protein>
<evidence type="ECO:0000256" key="7">
    <source>
        <dbReference type="SAM" id="SignalP"/>
    </source>
</evidence>
<dbReference type="GO" id="GO:0071949">
    <property type="term" value="F:FAD binding"/>
    <property type="evidence" value="ECO:0007669"/>
    <property type="project" value="InterPro"/>
</dbReference>
<dbReference type="Pfam" id="PF01565">
    <property type="entry name" value="FAD_binding_4"/>
    <property type="match status" value="1"/>
</dbReference>
<dbReference type="PROSITE" id="PS51387">
    <property type="entry name" value="FAD_PCMH"/>
    <property type="match status" value="1"/>
</dbReference>
<keyword evidence="4" id="KW-0274">FAD</keyword>
<feature type="signal peptide" evidence="7">
    <location>
        <begin position="1"/>
        <end position="16"/>
    </location>
</feature>
<dbReference type="OrthoDB" id="9983560at2759"/>
<dbReference type="PANTHER" id="PTHR42973:SF39">
    <property type="entry name" value="FAD-BINDING PCMH-TYPE DOMAIN-CONTAINING PROTEIN"/>
    <property type="match status" value="1"/>
</dbReference>
<sequence>MKPISSFCLLSSLTTAGCSLTANCKTLPGDRDWPSTTIWESLNSTLNGRLLAPPPPAAVCHTEQPLHNASACPSLREAWTHSAWHSENPVSVMWDQFTNFSCLPEPSTPCSSRGYPAYVIDASTAEHVRVGINFAKEHNIRLIVKSSGHDFIGRSVGPGALSIWTHHLDSIEFHPDQFELDGSRRLISGNAMTLGGGVEMYNAYKAADKYNQTLVGGGGKTVACGGFISGGGHSFIAPHYGLAADNVLQMEVVTPSGHVLTVNEDRHPELFWALRGGGGSTFGVITKVTMSTHPSVKVTSVNWMIVTDPQAPYLIDVISFVVSKIPYLMDEGLYGGNYVDHSLPNPVAAPGVLREVGGIMGKNLMLAVDKPNMVEKMFEPINNTLNARWSGNVVLHLKVQEHPSFLAWFEINHDSSPVGRSRYLVSRLLDKQTLTGNEPTLRNALKTANEPNGLLAFFAVAGKGVQNAKPRGGNAVHPAWRLSYVHAVATAEFPPLNKTAEQEAIEILDRSFQPLRDLTPNSGSKNKRLTVSMSFN</sequence>
<evidence type="ECO:0000256" key="1">
    <source>
        <dbReference type="ARBA" id="ARBA00001974"/>
    </source>
</evidence>
<organism evidence="9 10">
    <name type="scientific">Ophiocordyceps unilateralis</name>
    <name type="common">Zombie-ant fungus</name>
    <name type="synonym">Torrubia unilateralis</name>
    <dbReference type="NCBI Taxonomy" id="268505"/>
    <lineage>
        <taxon>Eukaryota</taxon>
        <taxon>Fungi</taxon>
        <taxon>Dikarya</taxon>
        <taxon>Ascomycota</taxon>
        <taxon>Pezizomycotina</taxon>
        <taxon>Sordariomycetes</taxon>
        <taxon>Hypocreomycetidae</taxon>
        <taxon>Hypocreales</taxon>
        <taxon>Ophiocordycipitaceae</taxon>
        <taxon>Ophiocordyceps</taxon>
    </lineage>
</organism>
<comment type="similarity">
    <text evidence="2">Belongs to the oxygen-dependent FAD-linked oxidoreductase family.</text>
</comment>
<evidence type="ECO:0000256" key="2">
    <source>
        <dbReference type="ARBA" id="ARBA00005466"/>
    </source>
</evidence>